<reference evidence="2" key="1">
    <citation type="submission" date="2020-04" db="EMBL/GenBank/DDBJ databases">
        <title>Genome Assembly and Annotation of Botryosphaeria dothidea sdau 11-99, a Latent Pathogen of Apple Fruit Ring Rot in China.</title>
        <authorList>
            <person name="Yu C."/>
            <person name="Diao Y."/>
            <person name="Lu Q."/>
            <person name="Zhao J."/>
            <person name="Cui S."/>
            <person name="Peng C."/>
            <person name="He B."/>
            <person name="Liu H."/>
        </authorList>
    </citation>
    <scope>NUCLEOTIDE SEQUENCE [LARGE SCALE GENOMIC DNA]</scope>
    <source>
        <strain evidence="2">Sdau11-99</strain>
    </source>
</reference>
<sequence length="254" mass="27518">MANEFNDYLMPNDWLPPSESDPTSAQWGPTDLNFKNHIDTFGTANLNASGPLTTSAIAMFGNSSFFAILANATANATSPPPLAQVCASDNVPFTHLSRTSWDDFGTYCSRDVRDGEDAEEYVAEFLTSWPRNFNSSDASRKAMEAAMFFANQAVLTKTVAAEQLLEGRKIFTAPGTVVEKPKISTAALVVVSGLIALQAVGLAWLVWFIYSVPTWTAMSDAAAVARVGREIEGEALPPTRRVGAEELEKLQKID</sequence>
<evidence type="ECO:0000313" key="2">
    <source>
        <dbReference type="EMBL" id="KAF4306310.1"/>
    </source>
</evidence>
<organism evidence="2 3">
    <name type="scientific">Botryosphaeria dothidea</name>
    <dbReference type="NCBI Taxonomy" id="55169"/>
    <lineage>
        <taxon>Eukaryota</taxon>
        <taxon>Fungi</taxon>
        <taxon>Dikarya</taxon>
        <taxon>Ascomycota</taxon>
        <taxon>Pezizomycotina</taxon>
        <taxon>Dothideomycetes</taxon>
        <taxon>Dothideomycetes incertae sedis</taxon>
        <taxon>Botryosphaeriales</taxon>
        <taxon>Botryosphaeriaceae</taxon>
        <taxon>Botryosphaeria</taxon>
    </lineage>
</organism>
<dbReference type="EMBL" id="WWBZ02000033">
    <property type="protein sequence ID" value="KAF4306310.1"/>
    <property type="molecule type" value="Genomic_DNA"/>
</dbReference>
<feature type="transmembrane region" description="Helical" evidence="1">
    <location>
        <begin position="186"/>
        <end position="210"/>
    </location>
</feature>
<name>A0A8H4N288_9PEZI</name>
<proteinExistence type="predicted"/>
<keyword evidence="3" id="KW-1185">Reference proteome</keyword>
<keyword evidence="1" id="KW-1133">Transmembrane helix</keyword>
<gene>
    <name evidence="2" type="ORF">GTA08_BOTSDO06023</name>
</gene>
<evidence type="ECO:0000313" key="3">
    <source>
        <dbReference type="Proteomes" id="UP000572817"/>
    </source>
</evidence>
<dbReference type="OrthoDB" id="5381672at2759"/>
<evidence type="ECO:0000256" key="1">
    <source>
        <dbReference type="SAM" id="Phobius"/>
    </source>
</evidence>
<keyword evidence="1" id="KW-0812">Transmembrane</keyword>
<dbReference type="Proteomes" id="UP000572817">
    <property type="component" value="Unassembled WGS sequence"/>
</dbReference>
<dbReference type="AlphaFoldDB" id="A0A8H4N288"/>
<keyword evidence="1" id="KW-0472">Membrane</keyword>
<comment type="caution">
    <text evidence="2">The sequence shown here is derived from an EMBL/GenBank/DDBJ whole genome shotgun (WGS) entry which is preliminary data.</text>
</comment>
<accession>A0A8H4N288</accession>
<protein>
    <submittedName>
        <fullName evidence="2">Uncharacterized protein</fullName>
    </submittedName>
</protein>